<dbReference type="RefSeq" id="WP_128270119.1">
    <property type="nucleotide sequence ID" value="NZ_SAUW01000013.1"/>
</dbReference>
<reference evidence="11 12" key="2">
    <citation type="submission" date="2019-01" db="EMBL/GenBank/DDBJ databases">
        <authorList>
            <person name="Li Y."/>
        </authorList>
    </citation>
    <scope>NUCLEOTIDE SEQUENCE [LARGE SCALE GENOMIC DNA]</scope>
    <source>
        <strain evidence="11 12">2D-5</strain>
    </source>
</reference>
<comment type="catalytic activity">
    <reaction evidence="10">
        <text>L-cysteine + L-glutamate + ATP = gamma-L-glutamyl-L-cysteine + ADP + phosphate + H(+)</text>
        <dbReference type="Rhea" id="RHEA:13285"/>
        <dbReference type="ChEBI" id="CHEBI:15378"/>
        <dbReference type="ChEBI" id="CHEBI:29985"/>
        <dbReference type="ChEBI" id="CHEBI:30616"/>
        <dbReference type="ChEBI" id="CHEBI:35235"/>
        <dbReference type="ChEBI" id="CHEBI:43474"/>
        <dbReference type="ChEBI" id="CHEBI:58173"/>
        <dbReference type="ChEBI" id="CHEBI:456216"/>
        <dbReference type="EC" id="6.3.2.2"/>
    </reaction>
</comment>
<dbReference type="InterPro" id="IPR014746">
    <property type="entry name" value="Gln_synth/guanido_kin_cat_dom"/>
</dbReference>
<comment type="subunit">
    <text evidence="3">Homodimer or monomer when oxidized or reduced, respectively.</text>
</comment>
<evidence type="ECO:0000256" key="4">
    <source>
        <dbReference type="ARBA" id="ARBA00022598"/>
    </source>
</evidence>
<comment type="pathway">
    <text evidence="1">Sulfur metabolism; glutathione biosynthesis; glutathione from L-cysteine and L-glutamate: step 1/2.</text>
</comment>
<evidence type="ECO:0000256" key="3">
    <source>
        <dbReference type="ARBA" id="ARBA00011153"/>
    </source>
</evidence>
<keyword evidence="9" id="KW-1015">Disulfide bond</keyword>
<evidence type="ECO:0000256" key="8">
    <source>
        <dbReference type="ARBA" id="ARBA00022946"/>
    </source>
</evidence>
<organism evidence="11 12">
    <name type="scientific">Paenirhodobacter populi</name>
    <dbReference type="NCBI Taxonomy" id="2306993"/>
    <lineage>
        <taxon>Bacteria</taxon>
        <taxon>Pseudomonadati</taxon>
        <taxon>Pseudomonadota</taxon>
        <taxon>Alphaproteobacteria</taxon>
        <taxon>Rhodobacterales</taxon>
        <taxon>Rhodobacter group</taxon>
        <taxon>Paenirhodobacter</taxon>
    </lineage>
</organism>
<keyword evidence="12" id="KW-1185">Reference proteome</keyword>
<dbReference type="PANTHER" id="PTHR34378:SF1">
    <property type="entry name" value="GLUTAMATE--CYSTEINE LIGASE, CHLOROPLASTIC"/>
    <property type="match status" value="1"/>
</dbReference>
<keyword evidence="6 10" id="KW-0547">Nucleotide-binding</keyword>
<evidence type="ECO:0000256" key="10">
    <source>
        <dbReference type="PIRNR" id="PIRNR017901"/>
    </source>
</evidence>
<dbReference type="Proteomes" id="UP000285710">
    <property type="component" value="Unassembled WGS sequence"/>
</dbReference>
<dbReference type="InterPro" id="IPR011556">
    <property type="entry name" value="Glut_cys_lig_pln_type"/>
</dbReference>
<sequence length="453" mass="50455">MSIPQQGGGPIERLEQLAEYIASGEKPREDWRIGTEHEKFGYDRRGLAPLPYEGETSIRAMLEGLRDRFGWEPVDEQGKLIGLTRDGANVSLEPGGQLELSGAPLATLHETRDELENHLTEVAAVGQPIGAEFIGLGAAPVWTADEMPVMPKGRYRLMNDYMGRVGTMGRTMMFRTCTVQVNLDYASEADMVRKMRVALALQPVATALMANSPFLDGKVNGFKSWRANVWQNLDDARTGMLSFMFEDGAGYERYVDYVLDVPMYFVYRDGKYIDALGQSFRDFLKGELPALPGEKPTLSDWADHMTTVFPEARVKKYIEMRGADGGSRERLVALPALWVGLMYDGAALDAGWDLVKGWDAETRDEWRRVAGRDGLAAEVGGVKMRDLAREVLAISRAGLAARGHVAEGQDETHFLDVLDESVATGRTPADELLAKYHGEWQGDLSRIYPEYRY</sequence>
<evidence type="ECO:0000313" key="12">
    <source>
        <dbReference type="Proteomes" id="UP000285710"/>
    </source>
</evidence>
<dbReference type="GO" id="GO:0004357">
    <property type="term" value="F:glutamate-cysteine ligase activity"/>
    <property type="evidence" value="ECO:0007669"/>
    <property type="project" value="UniProtKB-UniRule"/>
</dbReference>
<dbReference type="AlphaFoldDB" id="A0A443ISF1"/>
<comment type="similarity">
    <text evidence="2">Belongs to the carboxylate-amine ligase family. Glutamate--cysteine ligase type 2 subfamily.</text>
</comment>
<evidence type="ECO:0000256" key="1">
    <source>
        <dbReference type="ARBA" id="ARBA00005006"/>
    </source>
</evidence>
<dbReference type="Gene3D" id="3.30.590.20">
    <property type="match status" value="1"/>
</dbReference>
<dbReference type="NCBIfam" id="TIGR01436">
    <property type="entry name" value="glu_cys_lig_pln"/>
    <property type="match status" value="1"/>
</dbReference>
<gene>
    <name evidence="11" type="ORF">D2T33_13590</name>
</gene>
<evidence type="ECO:0000256" key="5">
    <source>
        <dbReference type="ARBA" id="ARBA00022684"/>
    </source>
</evidence>
<dbReference type="PANTHER" id="PTHR34378">
    <property type="entry name" value="GLUTAMATE--CYSTEINE LIGASE, CHLOROPLASTIC"/>
    <property type="match status" value="1"/>
</dbReference>
<keyword evidence="7 10" id="KW-0067">ATP-binding</keyword>
<keyword evidence="5" id="KW-0317">Glutathione biosynthesis</keyword>
<dbReference type="SUPFAM" id="SSF55931">
    <property type="entry name" value="Glutamine synthetase/guanido kinase"/>
    <property type="match status" value="1"/>
</dbReference>
<comment type="function">
    <text evidence="10">Catalyzes the synthesis of gamma-glutamylcysteine (gamma-GC).</text>
</comment>
<evidence type="ECO:0000256" key="6">
    <source>
        <dbReference type="ARBA" id="ARBA00022741"/>
    </source>
</evidence>
<comment type="caution">
    <text evidence="11">The sequence shown here is derived from an EMBL/GenBank/DDBJ whole genome shotgun (WGS) entry which is preliminary data.</text>
</comment>
<dbReference type="EMBL" id="SAUW01000013">
    <property type="protein sequence ID" value="RWR10019.1"/>
    <property type="molecule type" value="Genomic_DNA"/>
</dbReference>
<name>A0A443ISF1_9RHOB</name>
<evidence type="ECO:0000256" key="2">
    <source>
        <dbReference type="ARBA" id="ARBA00010253"/>
    </source>
</evidence>
<evidence type="ECO:0000256" key="9">
    <source>
        <dbReference type="ARBA" id="ARBA00023157"/>
    </source>
</evidence>
<evidence type="ECO:0000313" key="11">
    <source>
        <dbReference type="EMBL" id="RWR10019.1"/>
    </source>
</evidence>
<dbReference type="Pfam" id="PF04107">
    <property type="entry name" value="GCS2"/>
    <property type="match status" value="1"/>
</dbReference>
<proteinExistence type="inferred from homology"/>
<dbReference type="GO" id="GO:0006750">
    <property type="term" value="P:glutathione biosynthetic process"/>
    <property type="evidence" value="ECO:0007669"/>
    <property type="project" value="UniProtKB-UniRule"/>
</dbReference>
<evidence type="ECO:0000256" key="7">
    <source>
        <dbReference type="ARBA" id="ARBA00022840"/>
    </source>
</evidence>
<dbReference type="PIRSF" id="PIRSF017901">
    <property type="entry name" value="GCL"/>
    <property type="match status" value="1"/>
</dbReference>
<dbReference type="InterPro" id="IPR035434">
    <property type="entry name" value="GCL_bact_plant"/>
</dbReference>
<protein>
    <recommendedName>
        <fullName evidence="10">Glutamate--cysteine ligase</fullName>
        <ecNumber evidence="10">6.3.2.2</ecNumber>
    </recommendedName>
</protein>
<comment type="similarity">
    <text evidence="10">Belongs to the glutamate--cysteine ligase type 2 family. EgtA subfamily.</text>
</comment>
<keyword evidence="8" id="KW-0809">Transit peptide</keyword>
<keyword evidence="4 10" id="KW-0436">Ligase</keyword>
<accession>A0A443ISF1</accession>
<reference evidence="11 12" key="1">
    <citation type="submission" date="2019-01" db="EMBL/GenBank/DDBJ databases">
        <title>Sinorhodobacter populi sp. nov. isolated from the symptomatic bark tissue of Populus euramericana canker.</title>
        <authorList>
            <person name="Xu G."/>
        </authorList>
    </citation>
    <scope>NUCLEOTIDE SEQUENCE [LARGE SCALE GENOMIC DNA]</scope>
    <source>
        <strain evidence="11 12">2D-5</strain>
    </source>
</reference>
<dbReference type="EC" id="6.3.2.2" evidence="10"/>
<dbReference type="InterPro" id="IPR006336">
    <property type="entry name" value="GCS2"/>
</dbReference>
<dbReference type="GO" id="GO:0005524">
    <property type="term" value="F:ATP binding"/>
    <property type="evidence" value="ECO:0007669"/>
    <property type="project" value="UniProtKB-UniRule"/>
</dbReference>